<proteinExistence type="predicted"/>
<comment type="subcellular location">
    <subcellularLocation>
        <location evidence="1">Mitochondrion</location>
    </subcellularLocation>
</comment>
<dbReference type="AlphaFoldDB" id="A0A4C1ZXI2"/>
<evidence type="ECO:0000313" key="5">
    <source>
        <dbReference type="EMBL" id="GBP91739.1"/>
    </source>
</evidence>
<dbReference type="EMBL" id="BGZK01002203">
    <property type="protein sequence ID" value="GBP91739.1"/>
    <property type="molecule type" value="Genomic_DNA"/>
</dbReference>
<keyword evidence="2 5" id="KW-0689">Ribosomal protein</keyword>
<evidence type="ECO:0000256" key="4">
    <source>
        <dbReference type="ARBA" id="ARBA00023274"/>
    </source>
</evidence>
<dbReference type="Proteomes" id="UP000299102">
    <property type="component" value="Unassembled WGS sequence"/>
</dbReference>
<comment type="caution">
    <text evidence="5">The sequence shown here is derived from an EMBL/GenBank/DDBJ whole genome shotgun (WGS) entry which is preliminary data.</text>
</comment>
<dbReference type="Pfam" id="PF07147">
    <property type="entry name" value="PDCD9"/>
    <property type="match status" value="1"/>
</dbReference>
<evidence type="ECO:0000256" key="2">
    <source>
        <dbReference type="ARBA" id="ARBA00022980"/>
    </source>
</evidence>
<dbReference type="OrthoDB" id="6041973at2759"/>
<evidence type="ECO:0000313" key="6">
    <source>
        <dbReference type="Proteomes" id="UP000299102"/>
    </source>
</evidence>
<evidence type="ECO:0000256" key="3">
    <source>
        <dbReference type="ARBA" id="ARBA00023128"/>
    </source>
</evidence>
<evidence type="ECO:0000256" key="1">
    <source>
        <dbReference type="ARBA" id="ARBA00004173"/>
    </source>
</evidence>
<keyword evidence="3" id="KW-0496">Mitochondrion</keyword>
<sequence>MRERDNIHEKIQKLWTVEEKQIALNMPRYYGFPCVILNEDKVPYNALPLIQFYTKSHFISVEKLPDPYLSLESTATTIAQEIKYLVEEMLITEHEGVKHEFTPNSDKYLIPQEEDAFSKRIVRQINRIISNNMVDKAPHLLMAQFDYDTTHEAFWFVGGIEPPKNVIEKRKRRIWMKNQLYEPTDRAVQYLGSPILAVRSNLPLKPLLDYKEAKNPEFTVPKYTYYPQTTGYTIEHRHGTNKPGFWPGDSDEFGLISFHGRGHILARKNSFGPEDNLEALHCQALTASYGWLLGQASYQGFTTYNDLTYPLVTQTVITNGQLWSFYAYQLNTILMHNEKVDENPKHNICYGTKPMKLYEKIENGKLIDFNEDVLKTLIQFYLNAPTKRKHNMKPYLGKEIQVAADIEDDKKRCWLEDTYKHIMSNRPRHNLVPEMYHWEWIYKVLFNTRFFERKVRFFERNINPFARKLNDHLPPYIPKQLSLEHYDISYSGADKQGHVVTPQRVDQFGRSLTPSVHPHVPKVHHRDPDKIYYKILIEVKF</sequence>
<dbReference type="InterPro" id="IPR039982">
    <property type="entry name" value="Ribosomal_mL65"/>
</dbReference>
<organism evidence="5 6">
    <name type="scientific">Eumeta variegata</name>
    <name type="common">Bagworm moth</name>
    <name type="synonym">Eumeta japonica</name>
    <dbReference type="NCBI Taxonomy" id="151549"/>
    <lineage>
        <taxon>Eukaryota</taxon>
        <taxon>Metazoa</taxon>
        <taxon>Ecdysozoa</taxon>
        <taxon>Arthropoda</taxon>
        <taxon>Hexapoda</taxon>
        <taxon>Insecta</taxon>
        <taxon>Pterygota</taxon>
        <taxon>Neoptera</taxon>
        <taxon>Endopterygota</taxon>
        <taxon>Lepidoptera</taxon>
        <taxon>Glossata</taxon>
        <taxon>Ditrysia</taxon>
        <taxon>Tineoidea</taxon>
        <taxon>Psychidae</taxon>
        <taxon>Oiketicinae</taxon>
        <taxon>Eumeta</taxon>
    </lineage>
</organism>
<dbReference type="GO" id="GO:0006412">
    <property type="term" value="P:translation"/>
    <property type="evidence" value="ECO:0007669"/>
    <property type="project" value="InterPro"/>
</dbReference>
<protein>
    <submittedName>
        <fullName evidence="5">28S ribosomal protein S30, mitochondrial</fullName>
    </submittedName>
</protein>
<dbReference type="GO" id="GO:0005762">
    <property type="term" value="C:mitochondrial large ribosomal subunit"/>
    <property type="evidence" value="ECO:0007669"/>
    <property type="project" value="TreeGrafter"/>
</dbReference>
<keyword evidence="6" id="KW-1185">Reference proteome</keyword>
<name>A0A4C1ZXI2_EUMVA</name>
<dbReference type="PANTHER" id="PTHR13014:SF3">
    <property type="entry name" value="LARGE RIBOSOMAL SUBUNIT PROTEIN ML65"/>
    <property type="match status" value="1"/>
</dbReference>
<accession>A0A4C1ZXI2</accession>
<keyword evidence="4" id="KW-0687">Ribonucleoprotein</keyword>
<gene>
    <name evidence="5" type="primary">MRPS30</name>
    <name evidence="5" type="ORF">EVAR_57919_1</name>
</gene>
<dbReference type="InterPro" id="IPR010793">
    <property type="entry name" value="Ribosomal_mL37/mL65"/>
</dbReference>
<reference evidence="5 6" key="1">
    <citation type="journal article" date="2019" name="Commun. Biol.">
        <title>The bagworm genome reveals a unique fibroin gene that provides high tensile strength.</title>
        <authorList>
            <person name="Kono N."/>
            <person name="Nakamura H."/>
            <person name="Ohtoshi R."/>
            <person name="Tomita M."/>
            <person name="Numata K."/>
            <person name="Arakawa K."/>
        </authorList>
    </citation>
    <scope>NUCLEOTIDE SEQUENCE [LARGE SCALE GENOMIC DNA]</scope>
</reference>
<dbReference type="PANTHER" id="PTHR13014">
    <property type="entry name" value="MITOCHONDRIAL 28S RIBOSOMAL PROTEIN S30/P52 PRO-APOTOTIC PROTEIN"/>
    <property type="match status" value="1"/>
</dbReference>
<dbReference type="GO" id="GO:0003735">
    <property type="term" value="F:structural constituent of ribosome"/>
    <property type="evidence" value="ECO:0007669"/>
    <property type="project" value="InterPro"/>
</dbReference>
<dbReference type="STRING" id="151549.A0A4C1ZXI2"/>